<dbReference type="Proteomes" id="UP001380822">
    <property type="component" value="Unassembled WGS sequence"/>
</dbReference>
<comment type="caution">
    <text evidence="6">The sequence shown here is derived from an EMBL/GenBank/DDBJ whole genome shotgun (WGS) entry which is preliminary data.</text>
</comment>
<dbReference type="SUPFAM" id="SSF52540">
    <property type="entry name" value="P-loop containing nucleoside triphosphate hydrolases"/>
    <property type="match status" value="1"/>
</dbReference>
<evidence type="ECO:0000256" key="2">
    <source>
        <dbReference type="ARBA" id="ARBA00022448"/>
    </source>
</evidence>
<dbReference type="EMBL" id="JBAKBE010000004">
    <property type="protein sequence ID" value="MEH0096232.1"/>
    <property type="molecule type" value="Genomic_DNA"/>
</dbReference>
<protein>
    <submittedName>
        <fullName evidence="6">ATP-binding cassette domain-containing protein</fullName>
    </submittedName>
</protein>
<evidence type="ECO:0000256" key="3">
    <source>
        <dbReference type="ARBA" id="ARBA00022741"/>
    </source>
</evidence>
<dbReference type="InterPro" id="IPR027417">
    <property type="entry name" value="P-loop_NTPase"/>
</dbReference>
<dbReference type="Gene3D" id="3.40.50.300">
    <property type="entry name" value="P-loop containing nucleotide triphosphate hydrolases"/>
    <property type="match status" value="1"/>
</dbReference>
<keyword evidence="4 6" id="KW-0067">ATP-binding</keyword>
<dbReference type="PROSITE" id="PS00211">
    <property type="entry name" value="ABC_TRANSPORTER_1"/>
    <property type="match status" value="1"/>
</dbReference>
<dbReference type="InterPro" id="IPR050093">
    <property type="entry name" value="ABC_SmlMolc_Importer"/>
</dbReference>
<dbReference type="InterPro" id="IPR003439">
    <property type="entry name" value="ABC_transporter-like_ATP-bd"/>
</dbReference>
<evidence type="ECO:0000259" key="5">
    <source>
        <dbReference type="PROSITE" id="PS50893"/>
    </source>
</evidence>
<accession>A0ABU7ZLW3</accession>
<proteinExistence type="inferred from homology"/>
<evidence type="ECO:0000256" key="4">
    <source>
        <dbReference type="ARBA" id="ARBA00022840"/>
    </source>
</evidence>
<evidence type="ECO:0000313" key="6">
    <source>
        <dbReference type="EMBL" id="MEH0096232.1"/>
    </source>
</evidence>
<dbReference type="PANTHER" id="PTHR42781:SF4">
    <property type="entry name" value="SPERMIDINE_PUTRESCINE IMPORT ATP-BINDING PROTEIN POTA"/>
    <property type="match status" value="1"/>
</dbReference>
<evidence type="ECO:0000256" key="1">
    <source>
        <dbReference type="ARBA" id="ARBA00005417"/>
    </source>
</evidence>
<keyword evidence="7" id="KW-1185">Reference proteome</keyword>
<comment type="similarity">
    <text evidence="1">Belongs to the ABC transporter superfamily.</text>
</comment>
<reference evidence="6 7" key="1">
    <citation type="submission" date="2024-02" db="EMBL/GenBank/DDBJ databases">
        <title>A new putative Pannonibacter species isolated from two cases of bloodstream infections in paediatric patients.</title>
        <authorList>
            <person name="Castellana S."/>
            <person name="De Laurentiis V."/>
            <person name="Grassi M."/>
            <person name="De Leonardis F."/>
            <person name="Mosca A."/>
            <person name="De Carlo C."/>
            <person name="Sparapano E."/>
            <person name="Ronga L."/>
            <person name="Santacroce L."/>
            <person name="Chironna M."/>
            <person name="De Robertis A."/>
            <person name="Bianco A."/>
            <person name="Del Sambro L."/>
            <person name="Capozzi L."/>
            <person name="Parisi A."/>
        </authorList>
    </citation>
    <scope>NUCLEOTIDE SEQUENCE [LARGE SCALE GENOMIC DNA]</scope>
    <source>
        <strain evidence="6 7">Pt2</strain>
    </source>
</reference>
<dbReference type="SMART" id="SM00382">
    <property type="entry name" value="AAA"/>
    <property type="match status" value="1"/>
</dbReference>
<dbReference type="PROSITE" id="PS50893">
    <property type="entry name" value="ABC_TRANSPORTER_2"/>
    <property type="match status" value="1"/>
</dbReference>
<dbReference type="InterPro" id="IPR017871">
    <property type="entry name" value="ABC_transporter-like_CS"/>
</dbReference>
<keyword evidence="2" id="KW-0813">Transport</keyword>
<sequence length="223" mass="23436">MPDREGASGLRLSHVAIRHEDRVLIDLSAHVAPGHVLTVMGPSGSGKSTLLAYIGGFLDPAFHASGDVLADGISLSGLPPEQRRAGILFQDPLLFPHMSVGENVAFAIPAEVRLSAERQKIAAAILSEIELDGFAGRDPATLSGGQKARVALARVLVSRPRLLLLDEPFSKLDADLRAQMRSLVFVRARSAGLPVLLVTHDAADAEAAGGAVHRLGQRGDADA</sequence>
<dbReference type="Pfam" id="PF00005">
    <property type="entry name" value="ABC_tran"/>
    <property type="match status" value="1"/>
</dbReference>
<dbReference type="GO" id="GO:0005524">
    <property type="term" value="F:ATP binding"/>
    <property type="evidence" value="ECO:0007669"/>
    <property type="project" value="UniProtKB-KW"/>
</dbReference>
<organism evidence="6 7">
    <name type="scientific">Pannonibacter anstelovis</name>
    <dbReference type="NCBI Taxonomy" id="3121537"/>
    <lineage>
        <taxon>Bacteria</taxon>
        <taxon>Pseudomonadati</taxon>
        <taxon>Pseudomonadota</taxon>
        <taxon>Alphaproteobacteria</taxon>
        <taxon>Hyphomicrobiales</taxon>
        <taxon>Stappiaceae</taxon>
        <taxon>Pannonibacter</taxon>
    </lineage>
</organism>
<keyword evidence="3" id="KW-0547">Nucleotide-binding</keyword>
<name>A0ABU7ZLW3_9HYPH</name>
<feature type="domain" description="ABC transporter" evidence="5">
    <location>
        <begin position="7"/>
        <end position="223"/>
    </location>
</feature>
<gene>
    <name evidence="6" type="ORF">V6L76_08205</name>
</gene>
<evidence type="ECO:0000313" key="7">
    <source>
        <dbReference type="Proteomes" id="UP001380822"/>
    </source>
</evidence>
<dbReference type="InterPro" id="IPR003593">
    <property type="entry name" value="AAA+_ATPase"/>
</dbReference>
<dbReference type="PANTHER" id="PTHR42781">
    <property type="entry name" value="SPERMIDINE/PUTRESCINE IMPORT ATP-BINDING PROTEIN POTA"/>
    <property type="match status" value="1"/>
</dbReference>
<dbReference type="RefSeq" id="WP_334251132.1">
    <property type="nucleotide sequence ID" value="NZ_JBAKBE010000004.1"/>
</dbReference>